<dbReference type="InterPro" id="IPR036876">
    <property type="entry name" value="UVR_dom_sf"/>
</dbReference>
<evidence type="ECO:0000313" key="2">
    <source>
        <dbReference type="EMBL" id="OGZ31733.1"/>
    </source>
</evidence>
<dbReference type="AlphaFoldDB" id="A0A1G2F160"/>
<sequence length="329" mass="37937">ALTKEDFPRLLIVHRPDKIKNAGNTLGPFTDGTSLRAVLKILRKIFPFRTCKNPINKPCLYYELGLCPAHIRDGKAQIANGKWQMANRKNLKNQYAKNIKNLFLILRGKKTNLIESLKKEMVSLSKKQLYEKANKIKNRLLYFKNIFDHEKAIKEEFVKAKSSWQKTEKALRALLRTNKKINRIEGFDVSNIGEERAGGAMSVFINGKPAKTEYRKFKIRLKTKDDLSRLKEIIARRLAHKEWNFPQAILIDGGKAHLNILLKIIQKFGLKNKIAALALAKEEEKLYLADGRTLSLKQNPDLYPVLANIRDEAHRFAKDFLAAKYRPLF</sequence>
<dbReference type="InterPro" id="IPR038476">
    <property type="entry name" value="UvrC_RNase_H_dom_sf"/>
</dbReference>
<comment type="caution">
    <text evidence="2">The sequence shown here is derived from an EMBL/GenBank/DDBJ whole genome shotgun (WGS) entry which is preliminary data.</text>
</comment>
<dbReference type="SUPFAM" id="SSF46600">
    <property type="entry name" value="C-terminal UvrC-binding domain of UvrB"/>
    <property type="match status" value="1"/>
</dbReference>
<feature type="non-terminal residue" evidence="2">
    <location>
        <position position="1"/>
    </location>
</feature>
<accession>A0A1G2F160</accession>
<feature type="domain" description="UvrC family homology region profile" evidence="1">
    <location>
        <begin position="150"/>
        <end position="265"/>
    </location>
</feature>
<name>A0A1G2F160_9BACT</name>
<dbReference type="STRING" id="1801726.A3H02_01560"/>
<dbReference type="PANTHER" id="PTHR30562:SF1">
    <property type="entry name" value="UVRABC SYSTEM PROTEIN C"/>
    <property type="match status" value="1"/>
</dbReference>
<dbReference type="GO" id="GO:0006974">
    <property type="term" value="P:DNA damage response"/>
    <property type="evidence" value="ECO:0007669"/>
    <property type="project" value="TreeGrafter"/>
</dbReference>
<dbReference type="Pfam" id="PF08459">
    <property type="entry name" value="UvrC_RNaseH_dom"/>
    <property type="match status" value="1"/>
</dbReference>
<evidence type="ECO:0000259" key="1">
    <source>
        <dbReference type="PROSITE" id="PS50165"/>
    </source>
</evidence>
<proteinExistence type="predicted"/>
<dbReference type="InterPro" id="IPR001162">
    <property type="entry name" value="UvrC_RNase_H_dom"/>
</dbReference>
<dbReference type="Gene3D" id="3.30.420.340">
    <property type="entry name" value="UvrC, RNAse H endonuclease domain"/>
    <property type="match status" value="1"/>
</dbReference>
<dbReference type="GO" id="GO:0009380">
    <property type="term" value="C:excinuclease repair complex"/>
    <property type="evidence" value="ECO:0007669"/>
    <property type="project" value="TreeGrafter"/>
</dbReference>
<dbReference type="GO" id="GO:0009381">
    <property type="term" value="F:excinuclease ABC activity"/>
    <property type="evidence" value="ECO:0007669"/>
    <property type="project" value="InterPro"/>
</dbReference>
<dbReference type="PROSITE" id="PS50165">
    <property type="entry name" value="UVRC"/>
    <property type="match status" value="1"/>
</dbReference>
<dbReference type="Proteomes" id="UP000176787">
    <property type="component" value="Unassembled WGS sequence"/>
</dbReference>
<dbReference type="InterPro" id="IPR050066">
    <property type="entry name" value="UvrABC_protein_C"/>
</dbReference>
<gene>
    <name evidence="2" type="ORF">A3H02_01560</name>
</gene>
<evidence type="ECO:0000313" key="3">
    <source>
        <dbReference type="Proteomes" id="UP000176787"/>
    </source>
</evidence>
<organism evidence="2 3">
    <name type="scientific">Candidatus Niyogibacteria bacterium RIFCSPLOWO2_12_FULL_41_13</name>
    <dbReference type="NCBI Taxonomy" id="1801726"/>
    <lineage>
        <taxon>Bacteria</taxon>
        <taxon>Candidatus Niyogiibacteriota</taxon>
    </lineage>
</organism>
<dbReference type="PANTHER" id="PTHR30562">
    <property type="entry name" value="UVRC/OXIDOREDUCTASE"/>
    <property type="match status" value="1"/>
</dbReference>
<reference evidence="2 3" key="1">
    <citation type="journal article" date="2016" name="Nat. Commun.">
        <title>Thousands of microbial genomes shed light on interconnected biogeochemical processes in an aquifer system.</title>
        <authorList>
            <person name="Anantharaman K."/>
            <person name="Brown C.T."/>
            <person name="Hug L.A."/>
            <person name="Sharon I."/>
            <person name="Castelle C.J."/>
            <person name="Probst A.J."/>
            <person name="Thomas B.C."/>
            <person name="Singh A."/>
            <person name="Wilkins M.J."/>
            <person name="Karaoz U."/>
            <person name="Brodie E.L."/>
            <person name="Williams K.H."/>
            <person name="Hubbard S.S."/>
            <person name="Banfield J.F."/>
        </authorList>
    </citation>
    <scope>NUCLEOTIDE SEQUENCE [LARGE SCALE GENOMIC DNA]</scope>
</reference>
<protein>
    <recommendedName>
        <fullName evidence="1">UvrC family homology region profile domain-containing protein</fullName>
    </recommendedName>
</protein>
<dbReference type="EMBL" id="MHMS01000022">
    <property type="protein sequence ID" value="OGZ31733.1"/>
    <property type="molecule type" value="Genomic_DNA"/>
</dbReference>